<dbReference type="PANTHER" id="PTHR35788:SF1">
    <property type="entry name" value="EXPORTED PROTEIN"/>
    <property type="match status" value="1"/>
</dbReference>
<feature type="compositionally biased region" description="Low complexity" evidence="2">
    <location>
        <begin position="469"/>
        <end position="490"/>
    </location>
</feature>
<dbReference type="Pfam" id="PF04294">
    <property type="entry name" value="VanW"/>
    <property type="match status" value="1"/>
</dbReference>
<feature type="transmembrane region" description="Helical" evidence="3">
    <location>
        <begin position="12"/>
        <end position="35"/>
    </location>
</feature>
<gene>
    <name evidence="5" type="ORF">CSCA_3849</name>
</gene>
<keyword evidence="1" id="KW-0732">Signal</keyword>
<keyword evidence="3" id="KW-0472">Membrane</keyword>
<dbReference type="EMBL" id="CP009933">
    <property type="protein sequence ID" value="AKA70974.1"/>
    <property type="molecule type" value="Genomic_DNA"/>
</dbReference>
<dbReference type="Proteomes" id="UP000033115">
    <property type="component" value="Chromosome"/>
</dbReference>
<dbReference type="PANTHER" id="PTHR35788">
    <property type="entry name" value="EXPORTED PROTEIN-RELATED"/>
    <property type="match status" value="1"/>
</dbReference>
<evidence type="ECO:0000256" key="2">
    <source>
        <dbReference type="SAM" id="MobiDB-lite"/>
    </source>
</evidence>
<dbReference type="KEGG" id="csq:CSCA_3849"/>
<protein>
    <submittedName>
        <fullName evidence="5">VanW family protein</fullName>
    </submittedName>
</protein>
<sequence length="490" mass="53991">MVKSNDSMKKNNILSKMLIGAAVIVGMIIFIIYQYNTAKAWSNRIYPGVKIENQDLSGKTKGEAKSIIEKKYKVGIIKKKLNIKTDARNYTLDFSKINPKYDIDGAINQAFNYGKDRNLLKKYQLIKFSSTKKFNLKLVYDNKPVNEFIDSIEKEVNKAPVDATLNISQGNIKVVPEKKGETLQKDKLKKELSSKINGEIDHDIDIKAPMQAVNAKITGDKISSINYKIGEFSTEYGSISSPERENNIVLATKSINGKILMPGDTFSFNDIVGERTAERGYQAAPVIIGDKVDSGLGGGICQVSSTLYNAVIRANIKSVERTHHSLPSHYVKLGMDATVDYGNLDYKFKNTLKYPIYIEGDASGGVVLFNVYSNNSLAGIVTELSSNVYQTVEPNIKYQDDATLPEGKTEVEKPFSTGYKVKVTKTTTQNGKLISQETITDDYYEPVEGIIKRGTKKPETPPVIPPAVPAATTPTTPTAQPSTAPSAPKN</sequence>
<dbReference type="RefSeq" id="WP_029159149.1">
    <property type="nucleotide sequence ID" value="NZ_CP009933.1"/>
</dbReference>
<dbReference type="InterPro" id="IPR052913">
    <property type="entry name" value="Glycopeptide_resist_protein"/>
</dbReference>
<organism evidence="5 6">
    <name type="scientific">Clostridium scatologenes</name>
    <dbReference type="NCBI Taxonomy" id="1548"/>
    <lineage>
        <taxon>Bacteria</taxon>
        <taxon>Bacillati</taxon>
        <taxon>Bacillota</taxon>
        <taxon>Clostridia</taxon>
        <taxon>Eubacteriales</taxon>
        <taxon>Clostridiaceae</taxon>
        <taxon>Clostridium</taxon>
    </lineage>
</organism>
<dbReference type="Gene3D" id="2.20.230.10">
    <property type="entry name" value="Resuscitation-promoting factor rpfb"/>
    <property type="match status" value="1"/>
</dbReference>
<evidence type="ECO:0000256" key="3">
    <source>
        <dbReference type="SAM" id="Phobius"/>
    </source>
</evidence>
<proteinExistence type="predicted"/>
<dbReference type="STRING" id="1548.CSCA_3849"/>
<feature type="region of interest" description="Disordered" evidence="2">
    <location>
        <begin position="453"/>
        <end position="490"/>
    </location>
</feature>
<dbReference type="InterPro" id="IPR011098">
    <property type="entry name" value="G5_dom"/>
</dbReference>
<dbReference type="Pfam" id="PF12229">
    <property type="entry name" value="PG_binding_4"/>
    <property type="match status" value="1"/>
</dbReference>
<name>A0A0E3K347_CLOSL</name>
<keyword evidence="3" id="KW-1133">Transmembrane helix</keyword>
<feature type="domain" description="G5" evidence="4">
    <location>
        <begin position="378"/>
        <end position="457"/>
    </location>
</feature>
<dbReference type="HOGENOM" id="CLU_011572_2_1_9"/>
<accession>A0A0E3K347</accession>
<evidence type="ECO:0000313" key="5">
    <source>
        <dbReference type="EMBL" id="AKA70974.1"/>
    </source>
</evidence>
<keyword evidence="3" id="KW-0812">Transmembrane</keyword>
<reference evidence="5 6" key="1">
    <citation type="journal article" date="2015" name="J. Biotechnol.">
        <title>Complete genome sequence of a malodorant-producing acetogen, Clostridium scatologenes ATCC 25775(T).</title>
        <authorList>
            <person name="Zhu Z."/>
            <person name="Guo T."/>
            <person name="Zheng H."/>
            <person name="Song T."/>
            <person name="Ouyang P."/>
            <person name="Xie J."/>
        </authorList>
    </citation>
    <scope>NUCLEOTIDE SEQUENCE [LARGE SCALE GENOMIC DNA]</scope>
    <source>
        <strain evidence="5 6">ATCC 25775</strain>
    </source>
</reference>
<evidence type="ECO:0000259" key="4">
    <source>
        <dbReference type="PROSITE" id="PS51109"/>
    </source>
</evidence>
<dbReference type="AlphaFoldDB" id="A0A0E3K347"/>
<dbReference type="InterPro" id="IPR022029">
    <property type="entry name" value="YoaR-like_PG-bd"/>
</dbReference>
<dbReference type="SMART" id="SM01208">
    <property type="entry name" value="G5"/>
    <property type="match status" value="1"/>
</dbReference>
<dbReference type="Pfam" id="PF07501">
    <property type="entry name" value="G5"/>
    <property type="match status" value="1"/>
</dbReference>
<keyword evidence="6" id="KW-1185">Reference proteome</keyword>
<dbReference type="InterPro" id="IPR007391">
    <property type="entry name" value="Vancomycin_resist_VanW"/>
</dbReference>
<dbReference type="PROSITE" id="PS51109">
    <property type="entry name" value="G5"/>
    <property type="match status" value="1"/>
</dbReference>
<evidence type="ECO:0000313" key="6">
    <source>
        <dbReference type="Proteomes" id="UP000033115"/>
    </source>
</evidence>
<evidence type="ECO:0000256" key="1">
    <source>
        <dbReference type="ARBA" id="ARBA00022729"/>
    </source>
</evidence>